<dbReference type="InterPro" id="IPR000873">
    <property type="entry name" value="AMP-dep_synth/lig_dom"/>
</dbReference>
<reference evidence="6" key="1">
    <citation type="submission" date="2018-07" db="EMBL/GenBank/DDBJ databases">
        <authorList>
            <consortium name="Genoscope - CEA"/>
            <person name="William W."/>
        </authorList>
    </citation>
    <scope>NUCLEOTIDE SEQUENCE</scope>
    <source>
        <strain evidence="6">IK1</strain>
    </source>
</reference>
<keyword evidence="1 6" id="KW-0436">Ligase</keyword>
<dbReference type="AlphaFoldDB" id="A0A653A2H7"/>
<evidence type="ECO:0000259" key="5">
    <source>
        <dbReference type="Pfam" id="PF00501"/>
    </source>
</evidence>
<organism evidence="6">
    <name type="scientific">Uncultured Desulfatiglans sp</name>
    <dbReference type="NCBI Taxonomy" id="1748965"/>
    <lineage>
        <taxon>Bacteria</taxon>
        <taxon>Pseudomonadati</taxon>
        <taxon>Thermodesulfobacteriota</taxon>
        <taxon>Desulfobacteria</taxon>
        <taxon>Desulfatiglandales</taxon>
        <taxon>Desulfatiglandaceae</taxon>
        <taxon>Desulfatiglans</taxon>
        <taxon>environmental samples</taxon>
    </lineage>
</organism>
<dbReference type="Pfam" id="PF00501">
    <property type="entry name" value="AMP-binding"/>
    <property type="match status" value="1"/>
</dbReference>
<dbReference type="EC" id="6.2.1.3" evidence="6"/>
<evidence type="ECO:0000256" key="1">
    <source>
        <dbReference type="ARBA" id="ARBA00022598"/>
    </source>
</evidence>
<gene>
    <name evidence="6" type="ORF">TRIP_B200298</name>
</gene>
<dbReference type="Pfam" id="PF23562">
    <property type="entry name" value="AMP-binding_C_3"/>
    <property type="match status" value="1"/>
</dbReference>
<dbReference type="EMBL" id="UPXX01000013">
    <property type="protein sequence ID" value="VBB42158.1"/>
    <property type="molecule type" value="Genomic_DNA"/>
</dbReference>
<dbReference type="InterPro" id="IPR045851">
    <property type="entry name" value="AMP-bd_C_sf"/>
</dbReference>
<evidence type="ECO:0000313" key="6">
    <source>
        <dbReference type="EMBL" id="VBB42158.1"/>
    </source>
</evidence>
<dbReference type="PROSITE" id="PS00455">
    <property type="entry name" value="AMP_BINDING"/>
    <property type="match status" value="1"/>
</dbReference>
<dbReference type="InterPro" id="IPR020845">
    <property type="entry name" value="AMP-binding_CS"/>
</dbReference>
<dbReference type="InterPro" id="IPR042099">
    <property type="entry name" value="ANL_N_sf"/>
</dbReference>
<dbReference type="SUPFAM" id="SSF56801">
    <property type="entry name" value="Acetyl-CoA synthetase-like"/>
    <property type="match status" value="1"/>
</dbReference>
<feature type="domain" description="AMP-dependent synthetase/ligase" evidence="5">
    <location>
        <begin position="13"/>
        <end position="428"/>
    </location>
</feature>
<keyword evidence="3" id="KW-0443">Lipid metabolism</keyword>
<dbReference type="Gene3D" id="3.30.300.30">
    <property type="match status" value="1"/>
</dbReference>
<dbReference type="CDD" id="cd05907">
    <property type="entry name" value="VL_LC_FACS_like"/>
    <property type="match status" value="1"/>
</dbReference>
<evidence type="ECO:0000256" key="4">
    <source>
        <dbReference type="ARBA" id="ARBA00024484"/>
    </source>
</evidence>
<name>A0A653A2H7_UNCDX</name>
<evidence type="ECO:0000256" key="2">
    <source>
        <dbReference type="ARBA" id="ARBA00022832"/>
    </source>
</evidence>
<evidence type="ECO:0000256" key="3">
    <source>
        <dbReference type="ARBA" id="ARBA00023098"/>
    </source>
</evidence>
<dbReference type="GO" id="GO:0016020">
    <property type="term" value="C:membrane"/>
    <property type="evidence" value="ECO:0007669"/>
    <property type="project" value="TreeGrafter"/>
</dbReference>
<accession>A0A653A2H7</accession>
<sequence length="609" mass="68062">MERLKDTSMPAVFQQQVRKYGDRACVSYKTGGRYVDISWSRMNTMVRNLAAFLVSRGIQPGDRVAIFSPNRYEWWVSDLAILSIGAVDVPIYATNSAEEAYYVLQHSESKGCLVGAAEHLQKVMQIRDRLPGLEFIVAYDTAEGFGPDVLNFDQALQEGEKKGLNDVFESRLAAVKPSDMATIIYTSGTTGPPKGVMLSHDNFVSNVRQALADFWDLVSDQDVLLSFLPLSHSLERTAGYYMPIAWGAQVAFAEDFSRIQENMVEIKPTCIISVPRFYEKIHSGILAKVGEAPATKQALFKWAIETARLNLPYACTQKPPKGFFALRYRLADKIIFSKLKTVLGMDRLRFAVSGGGALSVSDAEFFLGMGITVLEGFGLTETTPITNVNRFCLIKPGTVGPPVPETTVKISPEGEILIKGPQVMLGYYKDEAATREAFTEDGFFRTGDLGAVDADGYLSITGRIKDIIVTAGGKNIAPRNIESRLMESPYIEQVAVIGEKRKYLSALIVPAFEELKKWARTHQVPFIDHEDLIQNQPVVDLYTREIERLMADFARVEQIRKFRLLPHEWTQETGEMTPTLKLKRKILEEKFKGEIEKLYPPEALSPPGK</sequence>
<protein>
    <submittedName>
        <fullName evidence="6">Long-chain fatty-acid-CoA ligase</fullName>
        <ecNumber evidence="6">6.2.1.3</ecNumber>
    </submittedName>
</protein>
<dbReference type="PANTHER" id="PTHR43272:SF32">
    <property type="entry name" value="AMP-DEPENDENT SYNTHETASE_LIGASE DOMAIN-CONTAINING PROTEIN"/>
    <property type="match status" value="1"/>
</dbReference>
<proteinExistence type="predicted"/>
<comment type="catalytic activity">
    <reaction evidence="4">
        <text>a long-chain fatty acid + ATP + CoA = a long-chain fatty acyl-CoA + AMP + diphosphate</text>
        <dbReference type="Rhea" id="RHEA:15421"/>
        <dbReference type="ChEBI" id="CHEBI:30616"/>
        <dbReference type="ChEBI" id="CHEBI:33019"/>
        <dbReference type="ChEBI" id="CHEBI:57287"/>
        <dbReference type="ChEBI" id="CHEBI:57560"/>
        <dbReference type="ChEBI" id="CHEBI:83139"/>
        <dbReference type="ChEBI" id="CHEBI:456215"/>
        <dbReference type="EC" id="6.2.1.3"/>
    </reaction>
    <physiologicalReaction direction="left-to-right" evidence="4">
        <dbReference type="Rhea" id="RHEA:15422"/>
    </physiologicalReaction>
</comment>
<dbReference type="PANTHER" id="PTHR43272">
    <property type="entry name" value="LONG-CHAIN-FATTY-ACID--COA LIGASE"/>
    <property type="match status" value="1"/>
</dbReference>
<dbReference type="GO" id="GO:0004467">
    <property type="term" value="F:long-chain fatty acid-CoA ligase activity"/>
    <property type="evidence" value="ECO:0007669"/>
    <property type="project" value="UniProtKB-EC"/>
</dbReference>
<dbReference type="Gene3D" id="3.40.50.12780">
    <property type="entry name" value="N-terminal domain of ligase-like"/>
    <property type="match status" value="1"/>
</dbReference>
<keyword evidence="2" id="KW-0276">Fatty acid metabolism</keyword>